<feature type="non-terminal residue" evidence="3">
    <location>
        <position position="96"/>
    </location>
</feature>
<feature type="domain" description="Pyruvate/ketoisovalerate oxidoreductase catalytic" evidence="2">
    <location>
        <begin position="10"/>
        <end position="96"/>
    </location>
</feature>
<evidence type="ECO:0000256" key="1">
    <source>
        <dbReference type="ARBA" id="ARBA00023002"/>
    </source>
</evidence>
<evidence type="ECO:0000259" key="2">
    <source>
        <dbReference type="Pfam" id="PF01558"/>
    </source>
</evidence>
<dbReference type="InterPro" id="IPR019752">
    <property type="entry name" value="Pyrv/ketoisovalerate_OxRed_cat"/>
</dbReference>
<gene>
    <name evidence="3" type="ORF">B1B_07325</name>
</gene>
<keyword evidence="1" id="KW-0560">Oxidoreductase</keyword>
<dbReference type="InterPro" id="IPR002869">
    <property type="entry name" value="Pyrv_flavodox_OxRed_cen"/>
</dbReference>
<name>T1C9X2_9ZZZZ</name>
<protein>
    <recommendedName>
        <fullName evidence="2">Pyruvate/ketoisovalerate oxidoreductase catalytic domain-containing protein</fullName>
    </recommendedName>
</protein>
<sequence>MLEIRFHGRGGQGAVVASELLAEAVFLDGKVAQSFPFFGVERRGAPVTAFTRIEDHPIQIRSFIEEPDVVVVLDPGLLRDTPVTEGLKPGGLLLVN</sequence>
<dbReference type="NCBIfam" id="TIGR02175">
    <property type="entry name" value="PorC_KorC"/>
    <property type="match status" value="1"/>
</dbReference>
<evidence type="ECO:0000313" key="3">
    <source>
        <dbReference type="EMBL" id="EQD62299.1"/>
    </source>
</evidence>
<accession>T1C9X2</accession>
<dbReference type="Gene3D" id="3.40.920.10">
    <property type="entry name" value="Pyruvate-ferredoxin oxidoreductase, PFOR, domain III"/>
    <property type="match status" value="1"/>
</dbReference>
<dbReference type="InterPro" id="IPR051626">
    <property type="entry name" value="Oxidoreductase_gamma_subunit"/>
</dbReference>
<dbReference type="AlphaFoldDB" id="T1C9X2"/>
<reference evidence="3" key="2">
    <citation type="journal article" date="2014" name="ISME J.">
        <title>Microbial stratification in low pH oxic and suboxic macroscopic growths along an acid mine drainage.</title>
        <authorList>
            <person name="Mendez-Garcia C."/>
            <person name="Mesa V."/>
            <person name="Sprenger R.R."/>
            <person name="Richter M."/>
            <person name="Diez M.S."/>
            <person name="Solano J."/>
            <person name="Bargiela R."/>
            <person name="Golyshina O.V."/>
            <person name="Manteca A."/>
            <person name="Ramos J.L."/>
            <person name="Gallego J.R."/>
            <person name="Llorente I."/>
            <person name="Martins Dos Santos V.A."/>
            <person name="Jensen O.N."/>
            <person name="Pelaez A.I."/>
            <person name="Sanchez J."/>
            <person name="Ferrer M."/>
        </authorList>
    </citation>
    <scope>NUCLEOTIDE SEQUENCE</scope>
</reference>
<organism evidence="3">
    <name type="scientific">mine drainage metagenome</name>
    <dbReference type="NCBI Taxonomy" id="410659"/>
    <lineage>
        <taxon>unclassified sequences</taxon>
        <taxon>metagenomes</taxon>
        <taxon>ecological metagenomes</taxon>
    </lineage>
</organism>
<dbReference type="PANTHER" id="PTHR43366">
    <property type="entry name" value="PYRUVATE SYNTHASE SUBUNIT PORC"/>
    <property type="match status" value="1"/>
</dbReference>
<dbReference type="GO" id="GO:0016625">
    <property type="term" value="F:oxidoreductase activity, acting on the aldehyde or oxo group of donors, iron-sulfur protein as acceptor"/>
    <property type="evidence" value="ECO:0007669"/>
    <property type="project" value="InterPro"/>
</dbReference>
<dbReference type="SUPFAM" id="SSF53323">
    <property type="entry name" value="Pyruvate-ferredoxin oxidoreductase, PFOR, domain III"/>
    <property type="match status" value="1"/>
</dbReference>
<dbReference type="InterPro" id="IPR011894">
    <property type="entry name" value="PorC_KorC"/>
</dbReference>
<dbReference type="PANTHER" id="PTHR43366:SF1">
    <property type="entry name" value="PYRUVATE SYNTHASE SUBUNIT PORC"/>
    <property type="match status" value="1"/>
</dbReference>
<dbReference type="Pfam" id="PF01558">
    <property type="entry name" value="POR"/>
    <property type="match status" value="1"/>
</dbReference>
<dbReference type="EMBL" id="AUZY01004664">
    <property type="protein sequence ID" value="EQD62299.1"/>
    <property type="molecule type" value="Genomic_DNA"/>
</dbReference>
<proteinExistence type="predicted"/>
<reference evidence="3" key="1">
    <citation type="submission" date="2013-08" db="EMBL/GenBank/DDBJ databases">
        <authorList>
            <person name="Mendez C."/>
            <person name="Richter M."/>
            <person name="Ferrer M."/>
            <person name="Sanchez J."/>
        </authorList>
    </citation>
    <scope>NUCLEOTIDE SEQUENCE</scope>
</reference>
<comment type="caution">
    <text evidence="3">The sequence shown here is derived from an EMBL/GenBank/DDBJ whole genome shotgun (WGS) entry which is preliminary data.</text>
</comment>